<keyword evidence="10 16" id="KW-0863">Zinc-finger</keyword>
<feature type="region of interest" description="Disordered" evidence="17">
    <location>
        <begin position="659"/>
        <end position="708"/>
    </location>
</feature>
<organism evidence="19 20">
    <name type="scientific">Scylla paramamosain</name>
    <name type="common">Mud crab</name>
    <dbReference type="NCBI Taxonomy" id="85552"/>
    <lineage>
        <taxon>Eukaryota</taxon>
        <taxon>Metazoa</taxon>
        <taxon>Ecdysozoa</taxon>
        <taxon>Arthropoda</taxon>
        <taxon>Crustacea</taxon>
        <taxon>Multicrustacea</taxon>
        <taxon>Malacostraca</taxon>
        <taxon>Eumalacostraca</taxon>
        <taxon>Eucarida</taxon>
        <taxon>Decapoda</taxon>
        <taxon>Pleocyemata</taxon>
        <taxon>Brachyura</taxon>
        <taxon>Eubrachyura</taxon>
        <taxon>Portunoidea</taxon>
        <taxon>Portunidae</taxon>
        <taxon>Portuninae</taxon>
        <taxon>Scylla</taxon>
    </lineage>
</organism>
<evidence type="ECO:0000256" key="13">
    <source>
        <dbReference type="ARBA" id="ARBA00023242"/>
    </source>
</evidence>
<dbReference type="EC" id="2.3.2.27" evidence="6"/>
<keyword evidence="20" id="KW-1185">Reference proteome</keyword>
<evidence type="ECO:0000256" key="9">
    <source>
        <dbReference type="ARBA" id="ARBA00022723"/>
    </source>
</evidence>
<evidence type="ECO:0000256" key="5">
    <source>
        <dbReference type="ARBA" id="ARBA00008117"/>
    </source>
</evidence>
<dbReference type="InterPro" id="IPR001841">
    <property type="entry name" value="Znf_RING"/>
</dbReference>
<evidence type="ECO:0000256" key="15">
    <source>
        <dbReference type="ARBA" id="ARBA00035390"/>
    </source>
</evidence>
<dbReference type="CDD" id="cd16536">
    <property type="entry name" value="RING-HC_RNF10"/>
    <property type="match status" value="1"/>
</dbReference>
<comment type="similarity">
    <text evidence="5">Belongs to the RNF10 family.</text>
</comment>
<feature type="compositionally biased region" description="Basic residues" evidence="17">
    <location>
        <begin position="748"/>
        <end position="757"/>
    </location>
</feature>
<feature type="region of interest" description="Disordered" evidence="17">
    <location>
        <begin position="592"/>
        <end position="629"/>
    </location>
</feature>
<dbReference type="GO" id="GO:0005634">
    <property type="term" value="C:nucleus"/>
    <property type="evidence" value="ECO:0007669"/>
    <property type="project" value="UniProtKB-SubCell"/>
</dbReference>
<dbReference type="InterPro" id="IPR039739">
    <property type="entry name" value="MAG2/RNF10"/>
</dbReference>
<dbReference type="SMART" id="SM00184">
    <property type="entry name" value="RING"/>
    <property type="match status" value="1"/>
</dbReference>
<evidence type="ECO:0000256" key="11">
    <source>
        <dbReference type="ARBA" id="ARBA00022786"/>
    </source>
</evidence>
<keyword evidence="11" id="KW-0833">Ubl conjugation pathway</keyword>
<evidence type="ECO:0000259" key="18">
    <source>
        <dbReference type="PROSITE" id="PS50089"/>
    </source>
</evidence>
<feature type="compositionally biased region" description="Polar residues" evidence="17">
    <location>
        <begin position="82"/>
        <end position="92"/>
    </location>
</feature>
<feature type="compositionally biased region" description="Basic and acidic residues" evidence="17">
    <location>
        <begin position="736"/>
        <end position="747"/>
    </location>
</feature>
<dbReference type="Gene3D" id="3.30.40.10">
    <property type="entry name" value="Zinc/RING finger domain, C3HC4 (zinc finger)"/>
    <property type="match status" value="1"/>
</dbReference>
<feature type="region of interest" description="Disordered" evidence="17">
    <location>
        <begin position="1"/>
        <end position="92"/>
    </location>
</feature>
<feature type="compositionally biased region" description="Basic and acidic residues" evidence="17">
    <location>
        <begin position="42"/>
        <end position="53"/>
    </location>
</feature>
<accession>A0AAW0SQS6</accession>
<feature type="region of interest" description="Disordered" evidence="17">
    <location>
        <begin position="729"/>
        <end position="767"/>
    </location>
</feature>
<evidence type="ECO:0000256" key="12">
    <source>
        <dbReference type="ARBA" id="ARBA00022833"/>
    </source>
</evidence>
<feature type="compositionally biased region" description="Low complexity" evidence="17">
    <location>
        <begin position="401"/>
        <end position="411"/>
    </location>
</feature>
<dbReference type="PANTHER" id="PTHR12983:SF9">
    <property type="entry name" value="E3 UBIQUITIN-PROTEIN LIGASE RNF10"/>
    <property type="match status" value="1"/>
</dbReference>
<dbReference type="PROSITE" id="PS00518">
    <property type="entry name" value="ZF_RING_1"/>
    <property type="match status" value="1"/>
</dbReference>
<dbReference type="Proteomes" id="UP001487740">
    <property type="component" value="Unassembled WGS sequence"/>
</dbReference>
<comment type="caution">
    <text evidence="19">The sequence shown here is derived from an EMBL/GenBank/DDBJ whole genome shotgun (WGS) entry which is preliminary data.</text>
</comment>
<dbReference type="PANTHER" id="PTHR12983">
    <property type="entry name" value="RING FINGER 10 FAMILY MEMBER"/>
    <property type="match status" value="1"/>
</dbReference>
<gene>
    <name evidence="19" type="ORF">O3P69_014009</name>
</gene>
<dbReference type="InterPro" id="IPR013083">
    <property type="entry name" value="Znf_RING/FYVE/PHD"/>
</dbReference>
<evidence type="ECO:0000256" key="3">
    <source>
        <dbReference type="ARBA" id="ARBA00004496"/>
    </source>
</evidence>
<dbReference type="Pfam" id="PF00097">
    <property type="entry name" value="zf-C3HC4"/>
    <property type="match status" value="1"/>
</dbReference>
<evidence type="ECO:0000256" key="6">
    <source>
        <dbReference type="ARBA" id="ARBA00012483"/>
    </source>
</evidence>
<dbReference type="AlphaFoldDB" id="A0AAW0SQS6"/>
<evidence type="ECO:0000256" key="14">
    <source>
        <dbReference type="ARBA" id="ARBA00035131"/>
    </source>
</evidence>
<feature type="compositionally biased region" description="Polar residues" evidence="17">
    <location>
        <begin position="671"/>
        <end position="682"/>
    </location>
</feature>
<reference evidence="19 20" key="1">
    <citation type="submission" date="2023-03" db="EMBL/GenBank/DDBJ databases">
        <title>High-quality genome of Scylla paramamosain provides insights in environmental adaptation.</title>
        <authorList>
            <person name="Zhang L."/>
        </authorList>
    </citation>
    <scope>NUCLEOTIDE SEQUENCE [LARGE SCALE GENOMIC DNA]</scope>
    <source>
        <strain evidence="19">LZ_2023a</strain>
        <tissue evidence="19">Muscle</tissue>
    </source>
</reference>
<evidence type="ECO:0000256" key="10">
    <source>
        <dbReference type="ARBA" id="ARBA00022771"/>
    </source>
</evidence>
<keyword evidence="7" id="KW-0963">Cytoplasm</keyword>
<sequence length="767" mass="84390">MDTPPAMDKKALPRLPQLPAKSGPEGTVKDYGGKKYVGQCARKREFDRPDPGKKPVAGRGGRAGQRYVRPREKMGGKVESGGPQSESGSLYSAGSKKQNIAHLLDWWGPGHRAQSGGGRGARVRRHSSHVPKYSKEHYLQANCQFVVDDSEDYSIYSANQDLLVEWKYVEEVRLHVSMAPSCPICLHPPTAAKVTRCGHIYCFPCILHYLALSDKKWRKCPICYEPIGKEDLKSVVAICHKEFAIGEEVELQLMRRERDSLLPVPVTAFSQEIIAQPPRLSHPTAATPYAKLLVASKEEVKSFIVAREQRELEQQLEEEGDQPEACFLEEALGLLRVRQEALSGDATPEACKPPLEEGMEAMSLSSPDELSSSESLLSFEEVLSPVSPVEGEVCPMPDDPQPQGQQEEAPQSTITVQDLDISQLQPVNTTNPGGQVQRNTPKATFYFYQASNGAHIYLHALNVQMLVHEYGALENCPHIIKAKVVEKETVAMTEELRMRLRYLRHLPVTCNFDVVEVTLRTPHVSKATIALFQDQIDARKRKRNKRAREERKIEKRVQAEEDRMMGRSKGATNIKIESLKQFPSFTEDFPARTTNEVNEGGGGGYEGAGNELSSSPNNEALGSSAPNTITTGMSFAKMIREGQSKPSHPSSESVDIRGVAWPTLGGPTPKNDWSASLKSSGVGSAGRGWESRSRVSESSCGNCTEDDEEMAAPPEYRHAFSNAMAKALDAAAAAKKSADEEVKDGGKKGKNKKKQKKVLLFSSGGLN</sequence>
<dbReference type="GO" id="GO:0008270">
    <property type="term" value="F:zinc ion binding"/>
    <property type="evidence" value="ECO:0007669"/>
    <property type="project" value="UniProtKB-KW"/>
</dbReference>
<dbReference type="EMBL" id="JARAKH010000047">
    <property type="protein sequence ID" value="KAK8377749.1"/>
    <property type="molecule type" value="Genomic_DNA"/>
</dbReference>
<evidence type="ECO:0000256" key="7">
    <source>
        <dbReference type="ARBA" id="ARBA00022490"/>
    </source>
</evidence>
<comment type="pathway">
    <text evidence="4">Protein modification; protein ubiquitination.</text>
</comment>
<evidence type="ECO:0000313" key="19">
    <source>
        <dbReference type="EMBL" id="KAK8377749.1"/>
    </source>
</evidence>
<name>A0AAW0SQS6_SCYPA</name>
<dbReference type="FunFam" id="3.30.40.10:FF:000112">
    <property type="entry name" value="RING finger protein 10"/>
    <property type="match status" value="1"/>
</dbReference>
<proteinExistence type="inferred from homology"/>
<feature type="compositionally biased region" description="Polar residues" evidence="17">
    <location>
        <begin position="612"/>
        <end position="629"/>
    </location>
</feature>
<dbReference type="GO" id="GO:0045944">
    <property type="term" value="P:positive regulation of transcription by RNA polymerase II"/>
    <property type="evidence" value="ECO:0007669"/>
    <property type="project" value="TreeGrafter"/>
</dbReference>
<dbReference type="InterPro" id="IPR018957">
    <property type="entry name" value="Znf_C3HC4_RING-type"/>
</dbReference>
<keyword evidence="8" id="KW-0808">Transferase</keyword>
<evidence type="ECO:0000313" key="20">
    <source>
        <dbReference type="Proteomes" id="UP001487740"/>
    </source>
</evidence>
<evidence type="ECO:0000256" key="4">
    <source>
        <dbReference type="ARBA" id="ARBA00004906"/>
    </source>
</evidence>
<dbReference type="GO" id="GO:0000976">
    <property type="term" value="F:transcription cis-regulatory region binding"/>
    <property type="evidence" value="ECO:0007669"/>
    <property type="project" value="TreeGrafter"/>
</dbReference>
<evidence type="ECO:0000256" key="2">
    <source>
        <dbReference type="ARBA" id="ARBA00004123"/>
    </source>
</evidence>
<evidence type="ECO:0000256" key="16">
    <source>
        <dbReference type="PROSITE-ProRule" id="PRU00175"/>
    </source>
</evidence>
<comment type="catalytic activity">
    <reaction evidence="1">
        <text>S-ubiquitinyl-[E2 ubiquitin-conjugating enzyme]-L-cysteine + [acceptor protein]-L-lysine = [E2 ubiquitin-conjugating enzyme]-L-cysteine + N(6)-ubiquitinyl-[acceptor protein]-L-lysine.</text>
        <dbReference type="EC" id="2.3.2.27"/>
    </reaction>
</comment>
<keyword evidence="9" id="KW-0479">Metal-binding</keyword>
<feature type="domain" description="RING-type" evidence="18">
    <location>
        <begin position="182"/>
        <end position="223"/>
    </location>
</feature>
<protein>
    <recommendedName>
        <fullName evidence="14">E3 ubiquitin-protein ligase RNF10</fullName>
        <ecNumber evidence="6">2.3.2.27</ecNumber>
    </recommendedName>
    <alternativeName>
        <fullName evidence="15">RING finger protein 10</fullName>
    </alternativeName>
</protein>
<evidence type="ECO:0000256" key="1">
    <source>
        <dbReference type="ARBA" id="ARBA00000900"/>
    </source>
</evidence>
<comment type="subcellular location">
    <subcellularLocation>
        <location evidence="3">Cytoplasm</location>
    </subcellularLocation>
    <subcellularLocation>
        <location evidence="2">Nucleus</location>
    </subcellularLocation>
</comment>
<evidence type="ECO:0000256" key="8">
    <source>
        <dbReference type="ARBA" id="ARBA00022679"/>
    </source>
</evidence>
<evidence type="ECO:0000256" key="17">
    <source>
        <dbReference type="SAM" id="MobiDB-lite"/>
    </source>
</evidence>
<dbReference type="PROSITE" id="PS50089">
    <property type="entry name" value="ZF_RING_2"/>
    <property type="match status" value="1"/>
</dbReference>
<dbReference type="GO" id="GO:0005737">
    <property type="term" value="C:cytoplasm"/>
    <property type="evidence" value="ECO:0007669"/>
    <property type="project" value="UniProtKB-SubCell"/>
</dbReference>
<keyword evidence="12" id="KW-0862">Zinc</keyword>
<dbReference type="SUPFAM" id="SSF57850">
    <property type="entry name" value="RING/U-box"/>
    <property type="match status" value="1"/>
</dbReference>
<dbReference type="GO" id="GO:0061630">
    <property type="term" value="F:ubiquitin protein ligase activity"/>
    <property type="evidence" value="ECO:0007669"/>
    <property type="project" value="UniProtKB-EC"/>
</dbReference>
<dbReference type="InterPro" id="IPR017907">
    <property type="entry name" value="Znf_RING_CS"/>
</dbReference>
<feature type="region of interest" description="Disordered" evidence="17">
    <location>
        <begin position="391"/>
        <end position="412"/>
    </location>
</feature>
<keyword evidence="13" id="KW-0539">Nucleus</keyword>